<feature type="region of interest" description="Disordered" evidence="1">
    <location>
        <begin position="585"/>
        <end position="626"/>
    </location>
</feature>
<feature type="compositionally biased region" description="Low complexity" evidence="1">
    <location>
        <begin position="604"/>
        <end position="620"/>
    </location>
</feature>
<feature type="region of interest" description="Disordered" evidence="1">
    <location>
        <begin position="652"/>
        <end position="671"/>
    </location>
</feature>
<dbReference type="EMBL" id="RBID01000011">
    <property type="protein sequence ID" value="RKQ61226.1"/>
    <property type="molecule type" value="Genomic_DNA"/>
</dbReference>
<evidence type="ECO:0008006" key="4">
    <source>
        <dbReference type="Google" id="ProtNLM"/>
    </source>
</evidence>
<sequence>MPELTQDELRSLVDRELEQSIGLHNSDLTEARKKALDYYMGKAVGDLAPPAIDGRSAVVSNEVLATVEWMLPQLLKVFAGGDAVVEFTPRNADDVQKAEQATDYCNYVLLQQNPGFHVIYTWIKDALLSKVGLTKVYWETSEAKSRESYKGLTVDQLTMLLAEREGAEIIEHNAYPAPGPQMAPAADAMMGIAQPELLYDVTLEVAEERSAVRVVNVPPEEFRISKQATSCDDAPFIAHVRQVSKGELKKTGYDAKLVDQIGHGENQEYGAEREARNKVLGLADGDEMQDATHDDATLVWVSECYLQLDGEWRKITKAGSIVLDDEEVEEQPFCSICPVPLPHQFFGLSLADLAMDPQRVKTSLLRSFLDNLYLSVNQRTFAVEGQVNLDDLLASRPGGVVRVKSPQAVGKLFDSDPGTGQAALQALEYIETQKENQTGFTRYSQGVSADSLNNTATGMNIITNRSDQRMELIARVFAETGFTALFRKILRLLIRHQDKAVVAQLRGQWVDIQPQEWRDQFDMSINVGLGAGNRDQQAQHMMALMQMQQQLFSMGLVQPQNVYNAAAEYVKAMGYKNTDKFLIDPSRQQQQQPPQPPPPDPRMLEAQAKQQEAQAKLQLEQQKHTDEMALRREQLASEYQLKLLELQLRYPGGIAGSTQPPANMPVPEVPQ</sequence>
<protein>
    <recommendedName>
        <fullName evidence="4">Phage portal protein</fullName>
    </recommendedName>
</protein>
<evidence type="ECO:0000313" key="3">
    <source>
        <dbReference type="Proteomes" id="UP000279384"/>
    </source>
</evidence>
<feature type="compositionally biased region" description="Pro residues" evidence="1">
    <location>
        <begin position="662"/>
        <end position="671"/>
    </location>
</feature>
<accession>A0A495BJ07</accession>
<gene>
    <name evidence="2" type="ORF">C8E02_0993</name>
</gene>
<comment type="caution">
    <text evidence="2">The sequence shown here is derived from an EMBL/GenBank/DDBJ whole genome shotgun (WGS) entry which is preliminary data.</text>
</comment>
<evidence type="ECO:0000313" key="2">
    <source>
        <dbReference type="EMBL" id="RKQ61226.1"/>
    </source>
</evidence>
<dbReference type="RefSeq" id="WP_170152106.1">
    <property type="nucleotide sequence ID" value="NZ_RBID01000011.1"/>
</dbReference>
<organism evidence="2 3">
    <name type="scientific">Vogesella indigofera</name>
    <name type="common">Pseudomonas indigofera</name>
    <dbReference type="NCBI Taxonomy" id="45465"/>
    <lineage>
        <taxon>Bacteria</taxon>
        <taxon>Pseudomonadati</taxon>
        <taxon>Pseudomonadota</taxon>
        <taxon>Betaproteobacteria</taxon>
        <taxon>Neisseriales</taxon>
        <taxon>Chromobacteriaceae</taxon>
        <taxon>Vogesella</taxon>
    </lineage>
</organism>
<dbReference type="Pfam" id="PF23899">
    <property type="entry name" value="SU10_portal"/>
    <property type="match status" value="1"/>
</dbReference>
<dbReference type="InterPro" id="IPR056909">
    <property type="entry name" value="SU10_portal"/>
</dbReference>
<dbReference type="Proteomes" id="UP000279384">
    <property type="component" value="Unassembled WGS sequence"/>
</dbReference>
<name>A0A495BJ07_VOGIN</name>
<reference evidence="2 3" key="1">
    <citation type="submission" date="2018-10" db="EMBL/GenBank/DDBJ databases">
        <title>Genomic Encyclopedia of Type Strains, Phase IV (KMG-IV): sequencing the most valuable type-strain genomes for metagenomic binning, comparative biology and taxonomic classification.</title>
        <authorList>
            <person name="Goeker M."/>
        </authorList>
    </citation>
    <scope>NUCLEOTIDE SEQUENCE [LARGE SCALE GENOMIC DNA]</scope>
    <source>
        <strain evidence="2 3">DSM 3303</strain>
    </source>
</reference>
<proteinExistence type="predicted"/>
<evidence type="ECO:0000256" key="1">
    <source>
        <dbReference type="SAM" id="MobiDB-lite"/>
    </source>
</evidence>
<dbReference type="AlphaFoldDB" id="A0A495BJ07"/>